<protein>
    <submittedName>
        <fullName evidence="1">Uncharacterized protein</fullName>
    </submittedName>
</protein>
<proteinExistence type="predicted"/>
<gene>
    <name evidence="1" type="ORF">S01H1_71103</name>
</gene>
<reference evidence="1" key="1">
    <citation type="journal article" date="2014" name="Front. Microbiol.">
        <title>High frequency of phylogenetically diverse reductive dehalogenase-homologous genes in deep subseafloor sedimentary metagenomes.</title>
        <authorList>
            <person name="Kawai M."/>
            <person name="Futagami T."/>
            <person name="Toyoda A."/>
            <person name="Takaki Y."/>
            <person name="Nishi S."/>
            <person name="Hori S."/>
            <person name="Arai W."/>
            <person name="Tsubouchi T."/>
            <person name="Morono Y."/>
            <person name="Uchiyama I."/>
            <person name="Ito T."/>
            <person name="Fujiyama A."/>
            <person name="Inagaki F."/>
            <person name="Takami H."/>
        </authorList>
    </citation>
    <scope>NUCLEOTIDE SEQUENCE</scope>
    <source>
        <strain evidence="1">Expedition CK06-06</strain>
    </source>
</reference>
<accession>X0X6H6</accession>
<evidence type="ECO:0000313" key="1">
    <source>
        <dbReference type="EMBL" id="GAG38839.1"/>
    </source>
</evidence>
<comment type="caution">
    <text evidence="1">The sequence shown here is derived from an EMBL/GenBank/DDBJ whole genome shotgun (WGS) entry which is preliminary data.</text>
</comment>
<organism evidence="1">
    <name type="scientific">marine sediment metagenome</name>
    <dbReference type="NCBI Taxonomy" id="412755"/>
    <lineage>
        <taxon>unclassified sequences</taxon>
        <taxon>metagenomes</taxon>
        <taxon>ecological metagenomes</taxon>
    </lineage>
</organism>
<feature type="non-terminal residue" evidence="1">
    <location>
        <position position="1"/>
    </location>
</feature>
<dbReference type="AlphaFoldDB" id="X0X6H6"/>
<dbReference type="EMBL" id="BARS01047327">
    <property type="protein sequence ID" value="GAG38839.1"/>
    <property type="molecule type" value="Genomic_DNA"/>
</dbReference>
<sequence length="167" mass="18502">FNPSSWSLVDFWHTNITFAIPQGAMRQGVHYALAIWQTTLNQGGVSDDLNWGKNDGDNPYWGGQAFRKIGTGEWVRFFGWDFLFRMNGYPCNSCIQQGMNMDWYIHSEDACNIAGNDIGTGKIIGVKDATGTGCVIGNGGIVKCGGLDLNDDFEFKMGNDSQLQLRD</sequence>
<name>X0X6H6_9ZZZZ</name>